<accession>A0AAW2PJI1</accession>
<dbReference type="EMBL" id="JACGWJ010000017">
    <property type="protein sequence ID" value="KAL0355903.1"/>
    <property type="molecule type" value="Genomic_DNA"/>
</dbReference>
<protein>
    <submittedName>
        <fullName evidence="2">Uncharacterized protein</fullName>
    </submittedName>
</protein>
<evidence type="ECO:0000313" key="2">
    <source>
        <dbReference type="EMBL" id="KAL0355903.1"/>
    </source>
</evidence>
<evidence type="ECO:0000256" key="1">
    <source>
        <dbReference type="SAM" id="MobiDB-lite"/>
    </source>
</evidence>
<feature type="region of interest" description="Disordered" evidence="1">
    <location>
        <begin position="1"/>
        <end position="138"/>
    </location>
</feature>
<feature type="compositionally biased region" description="Low complexity" evidence="1">
    <location>
        <begin position="10"/>
        <end position="28"/>
    </location>
</feature>
<comment type="caution">
    <text evidence="2">The sequence shown here is derived from an EMBL/GenBank/DDBJ whole genome shotgun (WGS) entry which is preliminary data.</text>
</comment>
<proteinExistence type="predicted"/>
<name>A0AAW2PJI1_SESRA</name>
<reference evidence="2" key="1">
    <citation type="submission" date="2020-06" db="EMBL/GenBank/DDBJ databases">
        <authorList>
            <person name="Li T."/>
            <person name="Hu X."/>
            <person name="Zhang T."/>
            <person name="Song X."/>
            <person name="Zhang H."/>
            <person name="Dai N."/>
            <person name="Sheng W."/>
            <person name="Hou X."/>
            <person name="Wei L."/>
        </authorList>
    </citation>
    <scope>NUCLEOTIDE SEQUENCE</scope>
    <source>
        <strain evidence="2">G02</strain>
        <tissue evidence="2">Leaf</tissue>
    </source>
</reference>
<gene>
    <name evidence="2" type="ORF">Sradi_4037200</name>
</gene>
<feature type="compositionally biased region" description="Basic and acidic residues" evidence="1">
    <location>
        <begin position="87"/>
        <end position="97"/>
    </location>
</feature>
<organism evidence="2">
    <name type="scientific">Sesamum radiatum</name>
    <name type="common">Black benniseed</name>
    <dbReference type="NCBI Taxonomy" id="300843"/>
    <lineage>
        <taxon>Eukaryota</taxon>
        <taxon>Viridiplantae</taxon>
        <taxon>Streptophyta</taxon>
        <taxon>Embryophyta</taxon>
        <taxon>Tracheophyta</taxon>
        <taxon>Spermatophyta</taxon>
        <taxon>Magnoliopsida</taxon>
        <taxon>eudicotyledons</taxon>
        <taxon>Gunneridae</taxon>
        <taxon>Pentapetalae</taxon>
        <taxon>asterids</taxon>
        <taxon>lamiids</taxon>
        <taxon>Lamiales</taxon>
        <taxon>Pedaliaceae</taxon>
        <taxon>Sesamum</taxon>
    </lineage>
</organism>
<sequence>MGRFAPPPARGIAASSSARGRSPSASSRQRCLELDEGRPSQPEATRLELDGGPRPSNRGRMPRAGGGCRARRLELERGRAPPSSRQRRLELGRDRTPQLEAGCLELEGGAAPPSSRRHASSWRGAAPSLELEAEGGASPLQLEALPRARGGPRPTGWRHCLHRWGGGGARPPLASSLLTPTTITPISTPYLKLSKKKKMRRE</sequence>
<reference evidence="2" key="2">
    <citation type="journal article" date="2024" name="Plant">
        <title>Genomic evolution and insights into agronomic trait innovations of Sesamum species.</title>
        <authorList>
            <person name="Miao H."/>
            <person name="Wang L."/>
            <person name="Qu L."/>
            <person name="Liu H."/>
            <person name="Sun Y."/>
            <person name="Le M."/>
            <person name="Wang Q."/>
            <person name="Wei S."/>
            <person name="Zheng Y."/>
            <person name="Lin W."/>
            <person name="Duan Y."/>
            <person name="Cao H."/>
            <person name="Xiong S."/>
            <person name="Wang X."/>
            <person name="Wei L."/>
            <person name="Li C."/>
            <person name="Ma Q."/>
            <person name="Ju M."/>
            <person name="Zhao R."/>
            <person name="Li G."/>
            <person name="Mu C."/>
            <person name="Tian Q."/>
            <person name="Mei H."/>
            <person name="Zhang T."/>
            <person name="Gao T."/>
            <person name="Zhang H."/>
        </authorList>
    </citation>
    <scope>NUCLEOTIDE SEQUENCE</scope>
    <source>
        <strain evidence="2">G02</strain>
    </source>
</reference>
<dbReference type="AlphaFoldDB" id="A0AAW2PJI1"/>